<evidence type="ECO:0000256" key="1">
    <source>
        <dbReference type="SAM" id="MobiDB-lite"/>
    </source>
</evidence>
<gene>
    <name evidence="2" type="ORF">CVT26_007401</name>
</gene>
<dbReference type="AlphaFoldDB" id="A0A409WTA4"/>
<organism evidence="2 3">
    <name type="scientific">Gymnopilus dilepis</name>
    <dbReference type="NCBI Taxonomy" id="231916"/>
    <lineage>
        <taxon>Eukaryota</taxon>
        <taxon>Fungi</taxon>
        <taxon>Dikarya</taxon>
        <taxon>Basidiomycota</taxon>
        <taxon>Agaricomycotina</taxon>
        <taxon>Agaricomycetes</taxon>
        <taxon>Agaricomycetidae</taxon>
        <taxon>Agaricales</taxon>
        <taxon>Agaricineae</taxon>
        <taxon>Hymenogastraceae</taxon>
        <taxon>Gymnopilus</taxon>
    </lineage>
</organism>
<dbReference type="Proteomes" id="UP000284706">
    <property type="component" value="Unassembled WGS sequence"/>
</dbReference>
<dbReference type="InParanoid" id="A0A409WTA4"/>
<accession>A0A409WTA4</accession>
<proteinExistence type="predicted"/>
<name>A0A409WTA4_9AGAR</name>
<sequence length="79" mass="8924">MVSPVGCLRDREEEEEEREGARRKWRRVKLTHRIGTGATLAHQLGGAVAGLGSKDLRNVVAHNHAQDTPHPTRTRRRHT</sequence>
<evidence type="ECO:0000313" key="3">
    <source>
        <dbReference type="Proteomes" id="UP000284706"/>
    </source>
</evidence>
<evidence type="ECO:0000313" key="2">
    <source>
        <dbReference type="EMBL" id="PPQ81753.1"/>
    </source>
</evidence>
<reference evidence="2 3" key="1">
    <citation type="journal article" date="2018" name="Evol. Lett.">
        <title>Horizontal gene cluster transfer increased hallucinogenic mushroom diversity.</title>
        <authorList>
            <person name="Reynolds H.T."/>
            <person name="Vijayakumar V."/>
            <person name="Gluck-Thaler E."/>
            <person name="Korotkin H.B."/>
            <person name="Matheny P.B."/>
            <person name="Slot J.C."/>
        </authorList>
    </citation>
    <scope>NUCLEOTIDE SEQUENCE [LARGE SCALE GENOMIC DNA]</scope>
    <source>
        <strain evidence="2 3">SRW20</strain>
    </source>
</reference>
<feature type="region of interest" description="Disordered" evidence="1">
    <location>
        <begin position="1"/>
        <end position="21"/>
    </location>
</feature>
<keyword evidence="3" id="KW-1185">Reference proteome</keyword>
<comment type="caution">
    <text evidence="2">The sequence shown here is derived from an EMBL/GenBank/DDBJ whole genome shotgun (WGS) entry which is preliminary data.</text>
</comment>
<dbReference type="EMBL" id="NHYE01004831">
    <property type="protein sequence ID" value="PPQ81753.1"/>
    <property type="molecule type" value="Genomic_DNA"/>
</dbReference>
<protein>
    <submittedName>
        <fullName evidence="2">Uncharacterized protein</fullName>
    </submittedName>
</protein>